<keyword evidence="4" id="KW-1185">Reference proteome</keyword>
<dbReference type="Pfam" id="PF05729">
    <property type="entry name" value="NACHT"/>
    <property type="match status" value="1"/>
</dbReference>
<proteinExistence type="predicted"/>
<sequence>MAWTPVSPGPVGSSGTYASSQTDAHGTAHNCRLLASRQAPWPLCKAMAPQQDNTLRPVRGYDCHWSGLAFWGVGHGPRERRVQLDRYCTVEGDFPRLDEDGFLIDRWRGPLSEGLSPGLIPLLDACTESAVLLGEAGAGKTYALQTVVDAHSARSATGPIVAHRWVDLGEVRTWEDLIRKASPALSHLLQRTPVAGLRPVPGPRPSGRVLLVLDGVDECKARPKEITGWLTDLSEYFDCTQLQVLIGCRSMAYTDAMRRAVKKAFGISQAHVLAPLRRLDLDQAALSHGLDPERFRTAVAKAGAGALARTPLTLSLLLNLYLAERRLPARRVELYGRALPLMVMGQGDNRNQVELAGSHEQRFMVAARLACYSLLTGASAVDTTRRPFTDDHHIAIDDLIGAVESAPQGAFTLDPLLVESVLSSPLFVSNGPGVVGVAHASIAAYLAARYLADHHLPDAQLRGLFIQRGEIGSPGIRSDLRETAAWLIALRPGLAPWLIEADTEAIASYSAYIDDSNCHHLIVERLLCLARDGDLHAEPWWNRHRYRLDHPRLTHQLRTALKSQFADQQHAAESSSRYSDEEAELALILAAQNEQSALLPEVIRLALDTRRTADIRRLAVNVAASLDLLATGPQMKPVLRELMDHPERDLNDGLRGAVLQACWPNCLTVSEMLTALTSPRRKNYSGEYARFCSALPDQLAEDDVIPVLKWAGETLIGSSSGSATAAWAGWARADEMTQGLLDRSLHGPAAVERIPAVARWLHRALKLYPSLSVPAPLCVPPDSPTAEQARALRRLLAAELISLAQDDEDGYLLVQGWSRRSAYQLHRQRTQPGPRLDDERDHLLDGEDLSWLLDLEAGLSLDAAPQAWSVIRWIWSSQDSEAQEAAWAREGTRVWKEVFAWHLEALPLDSPRAEAERESYLTRAARKPAPRTWDGYEEYVQITADLLKDAEAGMTDSFWRLCTQLRFHPDTGRSGTDIGHDILALPGVRILPAGADDRLRTAAVHYLTAVEPSPEWIGTDTIYWPAWAGYLALDLHSRHPSGPTSISPQTWRRWAPLVLAFPAGLGGTDGTERQADLLRHARTHAHQELSDTYLHLIRTCLRDGSPCIEAALAQHMWTQHLEDQLSNSLAGIIQLAFQAEGHCDNDRQRNVEYSVTTVLRMLLEHSEPAARTRSLKAVSEALFEGPPTPVSRLHAALMAVLLNEAPEIYWPCVAARIRADDSGLNLIMAHLFDRAGSAWLIGLPTSYLAELAGLLAAQHPFPTLPIEPTSGWVTSEERTRQHRDTTLERLAARGTAEAVQLLVRLSATQPHSKALAALVRESERTHREKSWKRPTPQELAALIRDSRTRLVHDGDDLTDLVIETFAALQNDLTQGTHPAAILWNEVPGEAQGSKGTRQRLRFPKDENLISDYLADLLRRKLTDQGILINREVQINRNIGGTGDRIDLLLQIPASSQPQPGLSERPNPPIASVIIEVKGNWHPKLSTAMEHQLANDYVPSVETGHGLYLTLYFPASQWTAPDKYRRRPASIRKQTVAELRRTLHDQAMRLSAIHNIRLRSFVLDLTIRETAERNN</sequence>
<feature type="domain" description="NACHT" evidence="2">
    <location>
        <begin position="131"/>
        <end position="264"/>
    </location>
</feature>
<gene>
    <name evidence="3" type="ORF">RNB18_16300</name>
</gene>
<dbReference type="InterPro" id="IPR027417">
    <property type="entry name" value="P-loop_NTPase"/>
</dbReference>
<name>A0ABU2V911_9ACTN</name>
<dbReference type="InterPro" id="IPR007111">
    <property type="entry name" value="NACHT_NTPase"/>
</dbReference>
<evidence type="ECO:0000256" key="1">
    <source>
        <dbReference type="SAM" id="MobiDB-lite"/>
    </source>
</evidence>
<feature type="region of interest" description="Disordered" evidence="1">
    <location>
        <begin position="1"/>
        <end position="21"/>
    </location>
</feature>
<accession>A0ABU2V911</accession>
<dbReference type="Proteomes" id="UP001183824">
    <property type="component" value="Unassembled WGS sequence"/>
</dbReference>
<evidence type="ECO:0000259" key="2">
    <source>
        <dbReference type="Pfam" id="PF05729"/>
    </source>
</evidence>
<organism evidence="3 4">
    <name type="scientific">Streptomyces doebereineriae</name>
    <dbReference type="NCBI Taxonomy" id="3075528"/>
    <lineage>
        <taxon>Bacteria</taxon>
        <taxon>Bacillati</taxon>
        <taxon>Actinomycetota</taxon>
        <taxon>Actinomycetes</taxon>
        <taxon>Kitasatosporales</taxon>
        <taxon>Streptomycetaceae</taxon>
        <taxon>Streptomyces</taxon>
    </lineage>
</organism>
<protein>
    <submittedName>
        <fullName evidence="3">NACHT domain-containing protein</fullName>
    </submittedName>
</protein>
<evidence type="ECO:0000313" key="4">
    <source>
        <dbReference type="Proteomes" id="UP001183824"/>
    </source>
</evidence>
<evidence type="ECO:0000313" key="3">
    <source>
        <dbReference type="EMBL" id="MDT0481735.1"/>
    </source>
</evidence>
<dbReference type="EMBL" id="JAVREZ010000005">
    <property type="protein sequence ID" value="MDT0481735.1"/>
    <property type="molecule type" value="Genomic_DNA"/>
</dbReference>
<dbReference type="RefSeq" id="WP_311714792.1">
    <property type="nucleotide sequence ID" value="NZ_JAVREZ010000005.1"/>
</dbReference>
<reference evidence="4" key="1">
    <citation type="submission" date="2023-07" db="EMBL/GenBank/DDBJ databases">
        <title>30 novel species of actinomycetes from the DSMZ collection.</title>
        <authorList>
            <person name="Nouioui I."/>
        </authorList>
    </citation>
    <scope>NUCLEOTIDE SEQUENCE [LARGE SCALE GENOMIC DNA]</scope>
    <source>
        <strain evidence="4">DSM 41640</strain>
    </source>
</reference>
<comment type="caution">
    <text evidence="3">The sequence shown here is derived from an EMBL/GenBank/DDBJ whole genome shotgun (WGS) entry which is preliminary data.</text>
</comment>
<dbReference type="Gene3D" id="3.40.50.300">
    <property type="entry name" value="P-loop containing nucleotide triphosphate hydrolases"/>
    <property type="match status" value="1"/>
</dbReference>